<dbReference type="InterPro" id="IPR003675">
    <property type="entry name" value="Rce1/LyrA-like_dom"/>
</dbReference>
<dbReference type="GO" id="GO:0080120">
    <property type="term" value="P:CAAX-box protein maturation"/>
    <property type="evidence" value="ECO:0007669"/>
    <property type="project" value="UniProtKB-ARBA"/>
</dbReference>
<keyword evidence="3" id="KW-0645">Protease</keyword>
<keyword evidence="1" id="KW-1133">Transmembrane helix</keyword>
<dbReference type="Pfam" id="PF02517">
    <property type="entry name" value="Rce1-like"/>
    <property type="match status" value="1"/>
</dbReference>
<proteinExistence type="predicted"/>
<name>A0A1D3TQ63_9FIRM</name>
<dbReference type="OrthoDB" id="9777755at2"/>
<dbReference type="Proteomes" id="UP000199315">
    <property type="component" value="Unassembled WGS sequence"/>
</dbReference>
<evidence type="ECO:0000256" key="1">
    <source>
        <dbReference type="SAM" id="Phobius"/>
    </source>
</evidence>
<evidence type="ECO:0000313" key="3">
    <source>
        <dbReference type="EMBL" id="SCP95646.1"/>
    </source>
</evidence>
<feature type="transmembrane region" description="Helical" evidence="1">
    <location>
        <begin position="295"/>
        <end position="317"/>
    </location>
</feature>
<dbReference type="RefSeq" id="WP_091230157.1">
    <property type="nucleotide sequence ID" value="NZ_FMKA01000002.1"/>
</dbReference>
<evidence type="ECO:0000313" key="4">
    <source>
        <dbReference type="Proteomes" id="UP000199315"/>
    </source>
</evidence>
<feature type="transmembrane region" description="Helical" evidence="1">
    <location>
        <begin position="263"/>
        <end position="283"/>
    </location>
</feature>
<feature type="transmembrane region" description="Helical" evidence="1">
    <location>
        <begin position="32"/>
        <end position="55"/>
    </location>
</feature>
<evidence type="ECO:0000259" key="2">
    <source>
        <dbReference type="Pfam" id="PF02517"/>
    </source>
</evidence>
<keyword evidence="4" id="KW-1185">Reference proteome</keyword>
<dbReference type="InterPro" id="IPR042150">
    <property type="entry name" value="MmRce1-like"/>
</dbReference>
<gene>
    <name evidence="3" type="ORF">SAMN05421730_100284</name>
</gene>
<protein>
    <submittedName>
        <fullName evidence="3">Membrane protease YdiL, CAAX protease family</fullName>
    </submittedName>
</protein>
<dbReference type="GO" id="GO:0006508">
    <property type="term" value="P:proteolysis"/>
    <property type="evidence" value="ECO:0007669"/>
    <property type="project" value="UniProtKB-KW"/>
</dbReference>
<dbReference type="STRING" id="1619234.SAMN05421730_100284"/>
<keyword evidence="1" id="KW-0812">Transmembrane</keyword>
<dbReference type="GO" id="GO:0004175">
    <property type="term" value="F:endopeptidase activity"/>
    <property type="evidence" value="ECO:0007669"/>
    <property type="project" value="UniProtKB-ARBA"/>
</dbReference>
<dbReference type="PANTHER" id="PTHR35797:SF1">
    <property type="entry name" value="PROTEASE"/>
    <property type="match status" value="1"/>
</dbReference>
<keyword evidence="3" id="KW-0378">Hydrolase</keyword>
<feature type="transmembrane region" description="Helical" evidence="1">
    <location>
        <begin position="108"/>
        <end position="130"/>
    </location>
</feature>
<feature type="transmembrane region" description="Helical" evidence="1">
    <location>
        <begin position="160"/>
        <end position="179"/>
    </location>
</feature>
<accession>A0A1D3TQ63</accession>
<feature type="transmembrane region" description="Helical" evidence="1">
    <location>
        <begin position="200"/>
        <end position="219"/>
    </location>
</feature>
<dbReference type="AlphaFoldDB" id="A0A1D3TQ63"/>
<keyword evidence="1" id="KW-0472">Membrane</keyword>
<sequence length="328" mass="36123">MDENRNPENDPDLQGVKEIDIEEFAELETRRIIIFLVLTFGITYLFEIGVIRPLVYSGNVTMNGIGQASIAAMMFIPSIGVLLTRFITKEGFKNVWIRPAQFKGNMRYYLAGWFGPVVLTIIGSLFYFLIFPDKFDGNMTFFAETYKAAGIEMSVDQRRITIAVQVLILIFAGPIINAATCFGEEWGWRGYLLPKMKEKLPVIPMLLVNGVIWGLWHAPLTVMGHNYGTEYWGYPITGILAMCCFCIVMGTLFSYITLKAGSCIPAVMAHASINGFAAIGIYFTEAGGNPFIGPVPTGIAGGAAFIAAAAVIMVLMVKDARQEMSGEL</sequence>
<dbReference type="PANTHER" id="PTHR35797">
    <property type="entry name" value="PROTEASE-RELATED"/>
    <property type="match status" value="1"/>
</dbReference>
<reference evidence="3 4" key="1">
    <citation type="submission" date="2016-09" db="EMBL/GenBank/DDBJ databases">
        <authorList>
            <person name="Capua I."/>
            <person name="De Benedictis P."/>
            <person name="Joannis T."/>
            <person name="Lombin L.H."/>
            <person name="Cattoli G."/>
        </authorList>
    </citation>
    <scope>NUCLEOTIDE SEQUENCE [LARGE SCALE GENOMIC DNA]</scope>
    <source>
        <strain evidence="3 4">GluBS11</strain>
    </source>
</reference>
<organism evidence="3 4">
    <name type="scientific">Anaerobium acetethylicum</name>
    <dbReference type="NCBI Taxonomy" id="1619234"/>
    <lineage>
        <taxon>Bacteria</taxon>
        <taxon>Bacillati</taxon>
        <taxon>Bacillota</taxon>
        <taxon>Clostridia</taxon>
        <taxon>Lachnospirales</taxon>
        <taxon>Lachnospiraceae</taxon>
        <taxon>Anaerobium</taxon>
    </lineage>
</organism>
<dbReference type="EMBL" id="FMKA01000002">
    <property type="protein sequence ID" value="SCP95646.1"/>
    <property type="molecule type" value="Genomic_DNA"/>
</dbReference>
<feature type="domain" description="CAAX prenyl protease 2/Lysostaphin resistance protein A-like" evidence="2">
    <location>
        <begin position="171"/>
        <end position="275"/>
    </location>
</feature>
<feature type="transmembrane region" description="Helical" evidence="1">
    <location>
        <begin position="231"/>
        <end position="256"/>
    </location>
</feature>
<feature type="transmembrane region" description="Helical" evidence="1">
    <location>
        <begin position="67"/>
        <end position="87"/>
    </location>
</feature>